<dbReference type="Gene3D" id="3.30.420.10">
    <property type="entry name" value="Ribonuclease H-like superfamily/Ribonuclease H"/>
    <property type="match status" value="1"/>
</dbReference>
<dbReference type="Proteomes" id="UP000602653">
    <property type="component" value="Chromosome"/>
</dbReference>
<sequence length="222" mass="23543">MLLPDRVIERELLATIPAGTFLAGVDEVGRGALAGPASVGIAVIDAQTSDEFPDGLRDSKMLSARARENLVEPVRGWVCGYAVGHASPEDVNQFGIMGALRIAASRAVAQLSDFPIGAVLLDGSHDWWSSEGLFDPGASLPDVPVRMEVKGDARCAVIAAASVLAKVERDTMMIDAASRFPGYGFERNKGYSSAAHIEALRERGPSSFHRTAWKLPGVAQGK</sequence>
<evidence type="ECO:0000256" key="2">
    <source>
        <dbReference type="ARBA" id="ARBA00001946"/>
    </source>
</evidence>
<keyword evidence="6" id="KW-0963">Cytoplasm</keyword>
<evidence type="ECO:0000259" key="14">
    <source>
        <dbReference type="PROSITE" id="PS51975"/>
    </source>
</evidence>
<keyword evidence="8 12" id="KW-0479">Metal-binding</keyword>
<evidence type="ECO:0000256" key="9">
    <source>
        <dbReference type="ARBA" id="ARBA00022759"/>
    </source>
</evidence>
<dbReference type="InterPro" id="IPR024567">
    <property type="entry name" value="RNase_HII/HIII_dom"/>
</dbReference>
<evidence type="ECO:0000256" key="7">
    <source>
        <dbReference type="ARBA" id="ARBA00022722"/>
    </source>
</evidence>
<comment type="similarity">
    <text evidence="5 13">Belongs to the RNase HII family.</text>
</comment>
<accession>A0ABX7IHS6</accession>
<comment type="catalytic activity">
    <reaction evidence="1 12 13">
        <text>Endonucleolytic cleavage to 5'-phosphomonoester.</text>
        <dbReference type="EC" id="3.1.26.4"/>
    </reaction>
</comment>
<dbReference type="EC" id="3.1.26.4" evidence="13"/>
<comment type="cofactor">
    <cofactor evidence="2">
        <name>Mg(2+)</name>
        <dbReference type="ChEBI" id="CHEBI:18420"/>
    </cofactor>
</comment>
<dbReference type="InterPro" id="IPR012337">
    <property type="entry name" value="RNaseH-like_sf"/>
</dbReference>
<dbReference type="CDD" id="cd07182">
    <property type="entry name" value="RNase_HII_bacteria_HII_like"/>
    <property type="match status" value="1"/>
</dbReference>
<dbReference type="SUPFAM" id="SSF53098">
    <property type="entry name" value="Ribonuclease H-like"/>
    <property type="match status" value="1"/>
</dbReference>
<dbReference type="EMBL" id="CP070228">
    <property type="protein sequence ID" value="QRV02688.1"/>
    <property type="molecule type" value="Genomic_DNA"/>
</dbReference>
<evidence type="ECO:0000256" key="3">
    <source>
        <dbReference type="ARBA" id="ARBA00004065"/>
    </source>
</evidence>
<feature type="domain" description="RNase H type-2" evidence="14">
    <location>
        <begin position="20"/>
        <end position="222"/>
    </location>
</feature>
<evidence type="ECO:0000256" key="5">
    <source>
        <dbReference type="ARBA" id="ARBA00007383"/>
    </source>
</evidence>
<comment type="subcellular location">
    <subcellularLocation>
        <location evidence="4">Cytoplasm</location>
    </subcellularLocation>
</comment>
<feature type="binding site" evidence="12">
    <location>
        <position position="27"/>
    </location>
    <ligand>
        <name>a divalent metal cation</name>
        <dbReference type="ChEBI" id="CHEBI:60240"/>
    </ligand>
</feature>
<evidence type="ECO:0000313" key="15">
    <source>
        <dbReference type="EMBL" id="QRV02688.1"/>
    </source>
</evidence>
<keyword evidence="11" id="KW-0464">Manganese</keyword>
<dbReference type="InterPro" id="IPR001352">
    <property type="entry name" value="RNase_HII/HIII"/>
</dbReference>
<gene>
    <name evidence="15" type="ORF">JTE88_02830</name>
</gene>
<evidence type="ECO:0000256" key="10">
    <source>
        <dbReference type="ARBA" id="ARBA00022801"/>
    </source>
</evidence>
<evidence type="ECO:0000256" key="4">
    <source>
        <dbReference type="ARBA" id="ARBA00004496"/>
    </source>
</evidence>
<reference evidence="15 16" key="1">
    <citation type="submission" date="2021-02" db="EMBL/GenBank/DDBJ databases">
        <title>Complete Genome Sequence of Arcanobacterium phocisimile strain DSM 26142T from a harbour seal.</title>
        <authorList>
            <person name="Borowiak M."/>
            <person name="Alssahen M."/>
            <person name="Malorny B."/>
            <person name="Laemmler C."/>
            <person name="Siebert U."/>
            <person name="Ploetz M."/>
            <person name="Abdulmawjood A."/>
        </authorList>
    </citation>
    <scope>NUCLEOTIDE SEQUENCE [LARGE SCALE GENOMIC DNA]</scope>
    <source>
        <strain evidence="15 16">DSM 26142</strain>
    </source>
</reference>
<dbReference type="Pfam" id="PF01351">
    <property type="entry name" value="RNase_HII"/>
    <property type="match status" value="1"/>
</dbReference>
<name>A0ABX7IHS6_9ACTO</name>
<keyword evidence="16" id="KW-1185">Reference proteome</keyword>
<keyword evidence="9 12" id="KW-0255">Endonuclease</keyword>
<dbReference type="InterPro" id="IPR022898">
    <property type="entry name" value="RNase_HII"/>
</dbReference>
<organism evidence="15 16">
    <name type="scientific">Arcanobacterium phocisimile</name>
    <dbReference type="NCBI Taxonomy" id="1302235"/>
    <lineage>
        <taxon>Bacteria</taxon>
        <taxon>Bacillati</taxon>
        <taxon>Actinomycetota</taxon>
        <taxon>Actinomycetes</taxon>
        <taxon>Actinomycetales</taxon>
        <taxon>Actinomycetaceae</taxon>
        <taxon>Arcanobacterium</taxon>
    </lineage>
</organism>
<keyword evidence="7 12" id="KW-0540">Nuclease</keyword>
<feature type="binding site" evidence="12">
    <location>
        <position position="122"/>
    </location>
    <ligand>
        <name>a divalent metal cation</name>
        <dbReference type="ChEBI" id="CHEBI:60240"/>
    </ligand>
</feature>
<feature type="binding site" evidence="12">
    <location>
        <position position="26"/>
    </location>
    <ligand>
        <name>a divalent metal cation</name>
        <dbReference type="ChEBI" id="CHEBI:60240"/>
    </ligand>
</feature>
<evidence type="ECO:0000256" key="13">
    <source>
        <dbReference type="RuleBase" id="RU003515"/>
    </source>
</evidence>
<comment type="function">
    <text evidence="3 13">Endonuclease that specifically degrades the RNA of RNA-DNA hybrids.</text>
</comment>
<dbReference type="PANTHER" id="PTHR10954:SF18">
    <property type="entry name" value="RIBONUCLEASE HII"/>
    <property type="match status" value="1"/>
</dbReference>
<dbReference type="InterPro" id="IPR036397">
    <property type="entry name" value="RNaseH_sf"/>
</dbReference>
<comment type="cofactor">
    <cofactor evidence="12">
        <name>Mn(2+)</name>
        <dbReference type="ChEBI" id="CHEBI:29035"/>
    </cofactor>
    <cofactor evidence="12">
        <name>Mg(2+)</name>
        <dbReference type="ChEBI" id="CHEBI:18420"/>
    </cofactor>
    <text evidence="12">Manganese or magnesium. Binds 1 divalent metal ion per monomer in the absence of substrate. May bind a second metal ion after substrate binding.</text>
</comment>
<evidence type="ECO:0000256" key="1">
    <source>
        <dbReference type="ARBA" id="ARBA00000077"/>
    </source>
</evidence>
<evidence type="ECO:0000256" key="12">
    <source>
        <dbReference type="PROSITE-ProRule" id="PRU01319"/>
    </source>
</evidence>
<dbReference type="PROSITE" id="PS51975">
    <property type="entry name" value="RNASE_H_2"/>
    <property type="match status" value="1"/>
</dbReference>
<proteinExistence type="inferred from homology"/>
<evidence type="ECO:0000256" key="11">
    <source>
        <dbReference type="ARBA" id="ARBA00023211"/>
    </source>
</evidence>
<dbReference type="RefSeq" id="WP_204425241.1">
    <property type="nucleotide sequence ID" value="NZ_CP070228.1"/>
</dbReference>
<dbReference type="GO" id="GO:0004523">
    <property type="term" value="F:RNA-DNA hybrid ribonuclease activity"/>
    <property type="evidence" value="ECO:0007669"/>
    <property type="project" value="UniProtKB-EC"/>
</dbReference>
<protein>
    <recommendedName>
        <fullName evidence="13">Ribonuclease</fullName>
        <ecNumber evidence="13">3.1.26.4</ecNumber>
    </recommendedName>
</protein>
<evidence type="ECO:0000256" key="6">
    <source>
        <dbReference type="ARBA" id="ARBA00022490"/>
    </source>
</evidence>
<evidence type="ECO:0000256" key="8">
    <source>
        <dbReference type="ARBA" id="ARBA00022723"/>
    </source>
</evidence>
<dbReference type="PANTHER" id="PTHR10954">
    <property type="entry name" value="RIBONUCLEASE H2 SUBUNIT A"/>
    <property type="match status" value="1"/>
</dbReference>
<dbReference type="NCBIfam" id="NF000595">
    <property type="entry name" value="PRK00015.1-3"/>
    <property type="match status" value="1"/>
</dbReference>
<keyword evidence="10 12" id="KW-0378">Hydrolase</keyword>
<evidence type="ECO:0000313" key="16">
    <source>
        <dbReference type="Proteomes" id="UP000602653"/>
    </source>
</evidence>